<gene>
    <name evidence="2" type="ORF">KAK11_18580</name>
</gene>
<dbReference type="Proteomes" id="UP000672097">
    <property type="component" value="Unassembled WGS sequence"/>
</dbReference>
<proteinExistence type="predicted"/>
<sequence>MRLLFLQAVVLLLMACSSAWGSETTAPIYVRANNVKAAVVLRFSADLLGKKVFIDPKLGEQQINVQGEYRSEEVFFAHFASLLSTVVKRDAEAIQIGENPAEPQVALPVPRENNCPYRYPDLQAAVKAMLPHRLRICQPLEFFPLDSLRVGAILGQGGRFQAIVVSPDGVAWRLKEGDYLGQDFGRIFRISSSEIDLREIVQDENDEWNERRSALPVK</sequence>
<dbReference type="PROSITE" id="PS51257">
    <property type="entry name" value="PROKAR_LIPOPROTEIN"/>
    <property type="match status" value="1"/>
</dbReference>
<name>A0ABS5E1S8_9BURK</name>
<dbReference type="Pfam" id="PF04351">
    <property type="entry name" value="PilP"/>
    <property type="match status" value="1"/>
</dbReference>
<keyword evidence="3" id="KW-1185">Reference proteome</keyword>
<protein>
    <submittedName>
        <fullName evidence="2">Pilus assembly protein PilP</fullName>
    </submittedName>
</protein>
<feature type="signal peptide" evidence="1">
    <location>
        <begin position="1"/>
        <end position="21"/>
    </location>
</feature>
<dbReference type="Gene3D" id="2.30.30.830">
    <property type="match status" value="1"/>
</dbReference>
<feature type="chain" id="PRO_5045403155" evidence="1">
    <location>
        <begin position="22"/>
        <end position="218"/>
    </location>
</feature>
<comment type="caution">
    <text evidence="2">The sequence shown here is derived from an EMBL/GenBank/DDBJ whole genome shotgun (WGS) entry which is preliminary data.</text>
</comment>
<dbReference type="RefSeq" id="WP_210810856.1">
    <property type="nucleotide sequence ID" value="NZ_JAGQDG010000008.1"/>
</dbReference>
<evidence type="ECO:0000313" key="2">
    <source>
        <dbReference type="EMBL" id="MBQ0937338.1"/>
    </source>
</evidence>
<evidence type="ECO:0000313" key="3">
    <source>
        <dbReference type="Proteomes" id="UP000672097"/>
    </source>
</evidence>
<dbReference type="InterPro" id="IPR007446">
    <property type="entry name" value="PilP"/>
</dbReference>
<keyword evidence="1" id="KW-0732">Signal</keyword>
<reference evidence="2 3" key="1">
    <citation type="submission" date="2021-04" db="EMBL/GenBank/DDBJ databases">
        <title>The genome sequence of type strain Ideonella paludis KCTC 32238.</title>
        <authorList>
            <person name="Liu Y."/>
        </authorList>
    </citation>
    <scope>NUCLEOTIDE SEQUENCE [LARGE SCALE GENOMIC DNA]</scope>
    <source>
        <strain evidence="2 3">KCTC 32238</strain>
    </source>
</reference>
<evidence type="ECO:0000256" key="1">
    <source>
        <dbReference type="SAM" id="SignalP"/>
    </source>
</evidence>
<dbReference type="EMBL" id="JAGQDG010000008">
    <property type="protein sequence ID" value="MBQ0937338.1"/>
    <property type="molecule type" value="Genomic_DNA"/>
</dbReference>
<organism evidence="2 3">
    <name type="scientific">Ideonella paludis</name>
    <dbReference type="NCBI Taxonomy" id="1233411"/>
    <lineage>
        <taxon>Bacteria</taxon>
        <taxon>Pseudomonadati</taxon>
        <taxon>Pseudomonadota</taxon>
        <taxon>Betaproteobacteria</taxon>
        <taxon>Burkholderiales</taxon>
        <taxon>Sphaerotilaceae</taxon>
        <taxon>Ideonella</taxon>
    </lineage>
</organism>
<accession>A0ABS5E1S8</accession>